<accession>E1K285</accession>
<evidence type="ECO:0000256" key="1">
    <source>
        <dbReference type="SAM" id="SignalP"/>
    </source>
</evidence>
<reference evidence="2 3" key="1">
    <citation type="submission" date="2010-08" db="EMBL/GenBank/DDBJ databases">
        <title>The draft genome of Desulfovibrio fructosovorans JJ.</title>
        <authorList>
            <consortium name="US DOE Joint Genome Institute (JGI-PGF)"/>
            <person name="Lucas S."/>
            <person name="Copeland A."/>
            <person name="Lapidus A."/>
            <person name="Cheng J.-F."/>
            <person name="Bruce D."/>
            <person name="Goodwin L."/>
            <person name="Pitluck S."/>
            <person name="Land M.L."/>
            <person name="Hauser L."/>
            <person name="Chang Y.-J."/>
            <person name="Jeffries C."/>
            <person name="Wall J.D."/>
            <person name="Stahl D.A."/>
            <person name="Arkin A.P."/>
            <person name="Dehal P."/>
            <person name="Stolyar S.M."/>
            <person name="Hazen T.C."/>
            <person name="Woyke T.J."/>
        </authorList>
    </citation>
    <scope>NUCLEOTIDE SEQUENCE [LARGE SCALE GENOMIC DNA]</scope>
    <source>
        <strain evidence="2 3">JJ</strain>
    </source>
</reference>
<evidence type="ECO:0008006" key="4">
    <source>
        <dbReference type="Google" id="ProtNLM"/>
    </source>
</evidence>
<dbReference type="EMBL" id="AECZ01000052">
    <property type="protein sequence ID" value="EFL49271.1"/>
    <property type="molecule type" value="Genomic_DNA"/>
</dbReference>
<dbReference type="Proteomes" id="UP000006250">
    <property type="component" value="Unassembled WGS sequence"/>
</dbReference>
<evidence type="ECO:0000313" key="2">
    <source>
        <dbReference type="EMBL" id="EFL49271.1"/>
    </source>
</evidence>
<gene>
    <name evidence="2" type="ORF">DesfrDRAFT_3985</name>
</gene>
<dbReference type="AlphaFoldDB" id="E1K285"/>
<sequence length="171" mass="18330" precursor="true">MACIRPVLPLALFLCLCCAAAANAGGTEADERVDAFLDETAALFGQSEAAVTSRLGAPRERQTVPFTSPHDDAAYEIITLAYDGLTVSLYSMDGGARQFFHQIRATSGQVCFARGICLGTPREKLAAVLGQPEEAEEGAWRYSDMSGYNELAFSFDDKGAIDAMTWTAEAD</sequence>
<dbReference type="OrthoDB" id="5453347at2"/>
<dbReference type="RefSeq" id="WP_005996924.1">
    <property type="nucleotide sequence ID" value="NZ_AECZ01000052.1"/>
</dbReference>
<evidence type="ECO:0000313" key="3">
    <source>
        <dbReference type="Proteomes" id="UP000006250"/>
    </source>
</evidence>
<protein>
    <recommendedName>
        <fullName evidence="4">Lipoprotein</fullName>
    </recommendedName>
</protein>
<proteinExistence type="predicted"/>
<dbReference type="STRING" id="596151.DesfrDRAFT_3985"/>
<keyword evidence="3" id="KW-1185">Reference proteome</keyword>
<name>E1K285_SOLFR</name>
<organism evidence="2 3">
    <name type="scientific">Solidesulfovibrio fructosivorans JJ]</name>
    <dbReference type="NCBI Taxonomy" id="596151"/>
    <lineage>
        <taxon>Bacteria</taxon>
        <taxon>Pseudomonadati</taxon>
        <taxon>Thermodesulfobacteriota</taxon>
        <taxon>Desulfovibrionia</taxon>
        <taxon>Desulfovibrionales</taxon>
        <taxon>Desulfovibrionaceae</taxon>
        <taxon>Solidesulfovibrio</taxon>
    </lineage>
</organism>
<dbReference type="eggNOG" id="ENOG5033KYQ">
    <property type="taxonomic scope" value="Bacteria"/>
</dbReference>
<comment type="caution">
    <text evidence="2">The sequence shown here is derived from an EMBL/GenBank/DDBJ whole genome shotgun (WGS) entry which is preliminary data.</text>
</comment>
<keyword evidence="1" id="KW-0732">Signal</keyword>
<feature type="signal peptide" evidence="1">
    <location>
        <begin position="1"/>
        <end position="24"/>
    </location>
</feature>
<feature type="chain" id="PRO_5003148109" description="Lipoprotein" evidence="1">
    <location>
        <begin position="25"/>
        <end position="171"/>
    </location>
</feature>